<dbReference type="EMBL" id="CP009245">
    <property type="protein sequence ID" value="APT85738.1"/>
    <property type="molecule type" value="Genomic_DNA"/>
</dbReference>
<dbReference type="Proteomes" id="UP000185478">
    <property type="component" value="Chromosome"/>
</dbReference>
<organism evidence="2 3">
    <name type="scientific">Corynebacterium aquilae DSM 44791</name>
    <dbReference type="NCBI Taxonomy" id="1431546"/>
    <lineage>
        <taxon>Bacteria</taxon>
        <taxon>Bacillati</taxon>
        <taxon>Actinomycetota</taxon>
        <taxon>Actinomycetes</taxon>
        <taxon>Mycobacteriales</taxon>
        <taxon>Corynebacteriaceae</taxon>
        <taxon>Corynebacterium</taxon>
    </lineage>
</organism>
<evidence type="ECO:0000256" key="1">
    <source>
        <dbReference type="SAM" id="Phobius"/>
    </source>
</evidence>
<dbReference type="KEGG" id="caqu:CAQU_12615"/>
<accession>A0A1L7CIV1</accession>
<dbReference type="OrthoDB" id="7995400at2"/>
<dbReference type="AlphaFoldDB" id="A0A1L7CIV1"/>
<evidence type="ECO:0000313" key="2">
    <source>
        <dbReference type="EMBL" id="APT85738.1"/>
    </source>
</evidence>
<keyword evidence="1" id="KW-0472">Membrane</keyword>
<keyword evidence="1" id="KW-1133">Transmembrane helix</keyword>
<proteinExistence type="predicted"/>
<feature type="transmembrane region" description="Helical" evidence="1">
    <location>
        <begin position="6"/>
        <end position="28"/>
    </location>
</feature>
<keyword evidence="3" id="KW-1185">Reference proteome</keyword>
<sequence length="195" mass="20703">MITAFAQAVGLFAATNIDDIIVLSLFFARGARQKHITRTILLGQYLGFLAILITALAIAWGAGTFLPSAAIPYFGLIPLALGLKAAYEALQGEDEEDFASTSKVTALTIAAITFANGGDNIGVYVPVFLSLSPASITVFCVVFLILVAALVFAARWITTRPGIDEILERWERVLFPVVLIGLGLTILIKGGAFGI</sequence>
<feature type="transmembrane region" description="Helical" evidence="1">
    <location>
        <begin position="40"/>
        <end position="59"/>
    </location>
</feature>
<dbReference type="InterPro" id="IPR004676">
    <property type="entry name" value="Cd-R_transporter"/>
</dbReference>
<protein>
    <submittedName>
        <fullName evidence="2">Cadmium transporter</fullName>
    </submittedName>
</protein>
<dbReference type="Pfam" id="PF03596">
    <property type="entry name" value="Cad"/>
    <property type="match status" value="1"/>
</dbReference>
<feature type="transmembrane region" description="Helical" evidence="1">
    <location>
        <begin position="104"/>
        <end position="125"/>
    </location>
</feature>
<keyword evidence="1" id="KW-0812">Transmembrane</keyword>
<reference evidence="2 3" key="1">
    <citation type="submission" date="2014-08" db="EMBL/GenBank/DDBJ databases">
        <title>Complete genome sequence of Corynebacterium aquilae S-613T(T) (=DSM 44791(T)), isolated from the choana of a healthy golden eagle.</title>
        <authorList>
            <person name="Ruckert C."/>
            <person name="Albersmeier A."/>
            <person name="Winkler A."/>
            <person name="Kalinowski J."/>
        </authorList>
    </citation>
    <scope>NUCLEOTIDE SEQUENCE [LARGE SCALE GENOMIC DNA]</scope>
    <source>
        <strain evidence="2 3">S-613</strain>
    </source>
</reference>
<dbReference type="RefSeq" id="WP_075728132.1">
    <property type="nucleotide sequence ID" value="NZ_CP009245.1"/>
</dbReference>
<feature type="transmembrane region" description="Helical" evidence="1">
    <location>
        <begin position="173"/>
        <end position="193"/>
    </location>
</feature>
<evidence type="ECO:0000313" key="3">
    <source>
        <dbReference type="Proteomes" id="UP000185478"/>
    </source>
</evidence>
<gene>
    <name evidence="2" type="ORF">CAQU_12615</name>
</gene>
<name>A0A1L7CIV1_9CORY</name>
<feature type="transmembrane region" description="Helical" evidence="1">
    <location>
        <begin position="131"/>
        <end position="152"/>
    </location>
</feature>